<dbReference type="PRINTS" id="PR00455">
    <property type="entry name" value="HTHTETR"/>
</dbReference>
<feature type="DNA-binding region" description="H-T-H motif" evidence="2">
    <location>
        <begin position="27"/>
        <end position="46"/>
    </location>
</feature>
<dbReference type="PANTHER" id="PTHR43479">
    <property type="entry name" value="ACREF/ENVCD OPERON REPRESSOR-RELATED"/>
    <property type="match status" value="1"/>
</dbReference>
<dbReference type="RefSeq" id="WP_054551216.1">
    <property type="nucleotide sequence ID" value="NZ_LJTC01000001.1"/>
</dbReference>
<dbReference type="Gene3D" id="1.10.10.60">
    <property type="entry name" value="Homeodomain-like"/>
    <property type="match status" value="1"/>
</dbReference>
<dbReference type="PROSITE" id="PS50977">
    <property type="entry name" value="HTH_TETR_2"/>
    <property type="match status" value="1"/>
</dbReference>
<dbReference type="STRING" id="570156.AOG27_01345"/>
<dbReference type="PATRIC" id="fig|570156.3.peg.271"/>
<name>A0A0P7E720_9GAMM</name>
<protein>
    <submittedName>
        <fullName evidence="4">Transcriptional regulator</fullName>
    </submittedName>
</protein>
<evidence type="ECO:0000313" key="5">
    <source>
        <dbReference type="Proteomes" id="UP000050378"/>
    </source>
</evidence>
<evidence type="ECO:0000256" key="1">
    <source>
        <dbReference type="ARBA" id="ARBA00023125"/>
    </source>
</evidence>
<dbReference type="InterPro" id="IPR050624">
    <property type="entry name" value="HTH-type_Tx_Regulator"/>
</dbReference>
<reference evidence="4 5" key="1">
    <citation type="submission" date="2015-09" db="EMBL/GenBank/DDBJ databases">
        <title>Draft Genome Sequence of Pseudoalteromonas lipolytica UCD-48B.</title>
        <authorList>
            <person name="Krusor M."/>
            <person name="Coil D.A."/>
            <person name="Lang J.M."/>
            <person name="Eisen J.A."/>
            <person name="Alexiev A."/>
        </authorList>
    </citation>
    <scope>NUCLEOTIDE SEQUENCE [LARGE SCALE GENOMIC DNA]</scope>
    <source>
        <strain evidence="4 5">UCD-48B</strain>
    </source>
</reference>
<evidence type="ECO:0000256" key="2">
    <source>
        <dbReference type="PROSITE-ProRule" id="PRU00335"/>
    </source>
</evidence>
<dbReference type="PANTHER" id="PTHR43479:SF11">
    <property type="entry name" value="ACREF_ENVCD OPERON REPRESSOR-RELATED"/>
    <property type="match status" value="1"/>
</dbReference>
<evidence type="ECO:0000259" key="3">
    <source>
        <dbReference type="PROSITE" id="PS50977"/>
    </source>
</evidence>
<dbReference type="Pfam" id="PF00440">
    <property type="entry name" value="TetR_N"/>
    <property type="match status" value="1"/>
</dbReference>
<dbReference type="Gene3D" id="1.10.357.10">
    <property type="entry name" value="Tetracycline Repressor, domain 2"/>
    <property type="match status" value="1"/>
</dbReference>
<dbReference type="InterPro" id="IPR009057">
    <property type="entry name" value="Homeodomain-like_sf"/>
</dbReference>
<keyword evidence="1 2" id="KW-0238">DNA-binding</keyword>
<gene>
    <name evidence="4" type="ORF">AOG27_01345</name>
</gene>
<dbReference type="GO" id="GO:0003677">
    <property type="term" value="F:DNA binding"/>
    <property type="evidence" value="ECO:0007669"/>
    <property type="project" value="UniProtKB-UniRule"/>
</dbReference>
<feature type="domain" description="HTH tetR-type" evidence="3">
    <location>
        <begin position="4"/>
        <end position="64"/>
    </location>
</feature>
<proteinExistence type="predicted"/>
<comment type="caution">
    <text evidence="4">The sequence shown here is derived from an EMBL/GenBank/DDBJ whole genome shotgun (WGS) entry which is preliminary data.</text>
</comment>
<evidence type="ECO:0000313" key="4">
    <source>
        <dbReference type="EMBL" id="KPM85465.1"/>
    </source>
</evidence>
<dbReference type="AlphaFoldDB" id="A0A0P7E720"/>
<organism evidence="4 5">
    <name type="scientific">Pseudoalteromonas lipolytica</name>
    <dbReference type="NCBI Taxonomy" id="570156"/>
    <lineage>
        <taxon>Bacteria</taxon>
        <taxon>Pseudomonadati</taxon>
        <taxon>Pseudomonadota</taxon>
        <taxon>Gammaproteobacteria</taxon>
        <taxon>Alteromonadales</taxon>
        <taxon>Pseudoalteromonadaceae</taxon>
        <taxon>Pseudoalteromonas</taxon>
    </lineage>
</organism>
<accession>A0A0P7E720</accession>
<sequence length="192" mass="22239">MKKNAKTDLIIDTALHILRHEGDYGVTMRKVANEAGMTLSNVQYYFKNKDELLKAMADRYFKSCLDDMRKMDPISNLENPSNELHSLLESFLSHGLKLTQMCRIFREYWAISTRNEVINQHIKFYYEEMALILADKLRPISHSDSNVSRAVSIFIPFVEGYSITAQAMPERIDSISKIMTEVILNLLTDEHE</sequence>
<dbReference type="OrthoDB" id="8478851at2"/>
<dbReference type="SUPFAM" id="SSF46689">
    <property type="entry name" value="Homeodomain-like"/>
    <property type="match status" value="1"/>
</dbReference>
<dbReference type="EMBL" id="LJTC01000001">
    <property type="protein sequence ID" value="KPM85465.1"/>
    <property type="molecule type" value="Genomic_DNA"/>
</dbReference>
<dbReference type="Proteomes" id="UP000050378">
    <property type="component" value="Unassembled WGS sequence"/>
</dbReference>
<dbReference type="InterPro" id="IPR001647">
    <property type="entry name" value="HTH_TetR"/>
</dbReference>